<feature type="transmembrane region" description="Helical" evidence="6">
    <location>
        <begin position="81"/>
        <end position="99"/>
    </location>
</feature>
<name>A0A2T0AVZ8_9FIRM</name>
<feature type="transmembrane region" description="Helical" evidence="6">
    <location>
        <begin position="140"/>
        <end position="161"/>
    </location>
</feature>
<dbReference type="PROSITE" id="PS50850">
    <property type="entry name" value="MFS"/>
    <property type="match status" value="1"/>
</dbReference>
<feature type="transmembrane region" description="Helical" evidence="6">
    <location>
        <begin position="388"/>
        <end position="419"/>
    </location>
</feature>
<dbReference type="SUPFAM" id="SSF103473">
    <property type="entry name" value="MFS general substrate transporter"/>
    <property type="match status" value="1"/>
</dbReference>
<feature type="transmembrane region" description="Helical" evidence="6">
    <location>
        <begin position="12"/>
        <end position="31"/>
    </location>
</feature>
<feature type="transmembrane region" description="Helical" evidence="6">
    <location>
        <begin position="439"/>
        <end position="457"/>
    </location>
</feature>
<evidence type="ECO:0000256" key="3">
    <source>
        <dbReference type="ARBA" id="ARBA00022692"/>
    </source>
</evidence>
<feature type="domain" description="Major facilitator superfamily (MFS) profile" evidence="7">
    <location>
        <begin position="15"/>
        <end position="463"/>
    </location>
</feature>
<keyword evidence="3 6" id="KW-0812">Transmembrane</keyword>
<dbReference type="Pfam" id="PF07690">
    <property type="entry name" value="MFS_1"/>
    <property type="match status" value="2"/>
</dbReference>
<dbReference type="Gene3D" id="1.20.1250.20">
    <property type="entry name" value="MFS general substrate transporter like domains"/>
    <property type="match status" value="2"/>
</dbReference>
<dbReference type="EMBL" id="PVXM01000006">
    <property type="protein sequence ID" value="PRR74885.1"/>
    <property type="molecule type" value="Genomic_DNA"/>
</dbReference>
<evidence type="ECO:0000313" key="9">
    <source>
        <dbReference type="Proteomes" id="UP000238415"/>
    </source>
</evidence>
<evidence type="ECO:0000256" key="4">
    <source>
        <dbReference type="ARBA" id="ARBA00022989"/>
    </source>
</evidence>
<comment type="subcellular location">
    <subcellularLocation>
        <location evidence="1">Cell membrane</location>
        <topology evidence="1">Multi-pass membrane protein</topology>
    </subcellularLocation>
</comment>
<reference evidence="8 9" key="1">
    <citation type="submission" date="2018-03" db="EMBL/GenBank/DDBJ databases">
        <title>Genome sequence of Moorella humiferrea DSM 23265.</title>
        <authorList>
            <person name="Poehlein A."/>
            <person name="Daniel R."/>
        </authorList>
    </citation>
    <scope>NUCLEOTIDE SEQUENCE [LARGE SCALE GENOMIC DNA]</scope>
    <source>
        <strain evidence="8 9">DSM 23265</strain>
    </source>
</reference>
<dbReference type="AlphaFoldDB" id="A0A2T0AVZ8"/>
<evidence type="ECO:0000256" key="5">
    <source>
        <dbReference type="ARBA" id="ARBA00023136"/>
    </source>
</evidence>
<keyword evidence="2" id="KW-0813">Transport</keyword>
<feature type="transmembrane region" description="Helical" evidence="6">
    <location>
        <begin position="299"/>
        <end position="319"/>
    </location>
</feature>
<keyword evidence="4 6" id="KW-1133">Transmembrane helix</keyword>
<feature type="transmembrane region" description="Helical" evidence="6">
    <location>
        <begin position="51"/>
        <end position="69"/>
    </location>
</feature>
<keyword evidence="9" id="KW-1185">Reference proteome</keyword>
<dbReference type="CDD" id="cd17321">
    <property type="entry name" value="MFS_MMR_MDR_like"/>
    <property type="match status" value="1"/>
</dbReference>
<evidence type="ECO:0000313" key="8">
    <source>
        <dbReference type="EMBL" id="PRR74885.1"/>
    </source>
</evidence>
<keyword evidence="5 6" id="KW-0472">Membrane</keyword>
<dbReference type="RefSeq" id="WP_106004426.1">
    <property type="nucleotide sequence ID" value="NZ_CP136419.1"/>
</dbReference>
<proteinExistence type="predicted"/>
<gene>
    <name evidence="8" type="primary">stp_1</name>
    <name evidence="8" type="ORF">MOHU_03830</name>
</gene>
<comment type="caution">
    <text evidence="8">The sequence shown here is derived from an EMBL/GenBank/DDBJ whole genome shotgun (WGS) entry which is preliminary data.</text>
</comment>
<feature type="transmembrane region" description="Helical" evidence="6">
    <location>
        <begin position="331"/>
        <end position="350"/>
    </location>
</feature>
<sequence length="468" mass="49620">MVDENRRSETRATYILTVCTLASFLTAFMGSSINLAIPTIGEEFQAGALDLNWVVSAFLLTSAAFLLPFGRLADLYGRTRVFRAGLCGYALFSLLSSLAPSLPLLIATRALHGISSAMIFSTATALLVAFFPAQARGRVLGINVAAVYTGLSAGPFLGGIITHYLGWRLLFGVNAVLGLAALIIAVTKLEGEPVTPRREKFDLSGALLSVPSLAAVIYGASSFSLGFLPKLLLVLGLGGILLFVLQESRAPFPLLDVGLFKSSSAFTFSNLAALISYSSTYAVSYIISLYLQVVRGLEAQTAGLILLVQPVVQVLFSPPAGQLSDRLEPRIVASTGMALNTIGLFLFSLFNARTPMALVVANLMFMGFGFALFSSPNTNAVMSSAPRAYYGVASSILGTMRLLGQAFSMAVVALIFNLYLKGSQFTPAAAPLLLRSMNVAFLVFAVFSLGGIFASLARGQIHRGEREG</sequence>
<evidence type="ECO:0000256" key="2">
    <source>
        <dbReference type="ARBA" id="ARBA00022448"/>
    </source>
</evidence>
<dbReference type="GO" id="GO:0022857">
    <property type="term" value="F:transmembrane transporter activity"/>
    <property type="evidence" value="ECO:0007669"/>
    <property type="project" value="InterPro"/>
</dbReference>
<feature type="transmembrane region" description="Helical" evidence="6">
    <location>
        <begin position="266"/>
        <end position="287"/>
    </location>
</feature>
<dbReference type="PANTHER" id="PTHR42718">
    <property type="entry name" value="MAJOR FACILITATOR SUPERFAMILY MULTIDRUG TRANSPORTER MFSC"/>
    <property type="match status" value="1"/>
</dbReference>
<feature type="transmembrane region" description="Helical" evidence="6">
    <location>
        <begin position="356"/>
        <end position="376"/>
    </location>
</feature>
<accession>A0A2T0AVZ8</accession>
<evidence type="ECO:0000259" key="7">
    <source>
        <dbReference type="PROSITE" id="PS50850"/>
    </source>
</evidence>
<dbReference type="OrthoDB" id="102502at2"/>
<dbReference type="InterPro" id="IPR020846">
    <property type="entry name" value="MFS_dom"/>
</dbReference>
<evidence type="ECO:0000256" key="6">
    <source>
        <dbReference type="SAM" id="Phobius"/>
    </source>
</evidence>
<dbReference type="InterPro" id="IPR036259">
    <property type="entry name" value="MFS_trans_sf"/>
</dbReference>
<feature type="transmembrane region" description="Helical" evidence="6">
    <location>
        <begin position="111"/>
        <end position="133"/>
    </location>
</feature>
<dbReference type="InterPro" id="IPR011701">
    <property type="entry name" value="MFS"/>
</dbReference>
<dbReference type="GO" id="GO:0005886">
    <property type="term" value="C:plasma membrane"/>
    <property type="evidence" value="ECO:0007669"/>
    <property type="project" value="UniProtKB-SubCell"/>
</dbReference>
<protein>
    <submittedName>
        <fullName evidence="8">Multidrug resistance protein stp</fullName>
    </submittedName>
</protein>
<feature type="transmembrane region" description="Helical" evidence="6">
    <location>
        <begin position="167"/>
        <end position="189"/>
    </location>
</feature>
<dbReference type="Proteomes" id="UP000238415">
    <property type="component" value="Unassembled WGS sequence"/>
</dbReference>
<organism evidence="8 9">
    <name type="scientific">Neomoorella humiferrea</name>
    <dbReference type="NCBI Taxonomy" id="676965"/>
    <lineage>
        <taxon>Bacteria</taxon>
        <taxon>Bacillati</taxon>
        <taxon>Bacillota</taxon>
        <taxon>Clostridia</taxon>
        <taxon>Neomoorellales</taxon>
        <taxon>Neomoorellaceae</taxon>
        <taxon>Neomoorella</taxon>
    </lineage>
</organism>
<evidence type="ECO:0000256" key="1">
    <source>
        <dbReference type="ARBA" id="ARBA00004651"/>
    </source>
</evidence>
<dbReference type="PANTHER" id="PTHR42718:SF9">
    <property type="entry name" value="MAJOR FACILITATOR SUPERFAMILY MULTIDRUG TRANSPORTER MFSC"/>
    <property type="match status" value="1"/>
</dbReference>
<feature type="transmembrane region" description="Helical" evidence="6">
    <location>
        <begin position="227"/>
        <end position="245"/>
    </location>
</feature>